<proteinExistence type="predicted"/>
<dbReference type="AlphaFoldDB" id="A0A1J1I9P7"/>
<evidence type="ECO:0000313" key="1">
    <source>
        <dbReference type="EMBL" id="CRK95694.1"/>
    </source>
</evidence>
<sequence>MYSTDLRKQDRPRFISTRMKLVKREEMEKKSSLNNNACDIINHNKLEKNLFYSAAVTNHKENHVRVLKR</sequence>
<gene>
    <name evidence="1" type="ORF">CLUMA_CG009152</name>
</gene>
<organism evidence="1 2">
    <name type="scientific">Clunio marinus</name>
    <dbReference type="NCBI Taxonomy" id="568069"/>
    <lineage>
        <taxon>Eukaryota</taxon>
        <taxon>Metazoa</taxon>
        <taxon>Ecdysozoa</taxon>
        <taxon>Arthropoda</taxon>
        <taxon>Hexapoda</taxon>
        <taxon>Insecta</taxon>
        <taxon>Pterygota</taxon>
        <taxon>Neoptera</taxon>
        <taxon>Endopterygota</taxon>
        <taxon>Diptera</taxon>
        <taxon>Nematocera</taxon>
        <taxon>Chironomoidea</taxon>
        <taxon>Chironomidae</taxon>
        <taxon>Clunio</taxon>
    </lineage>
</organism>
<accession>A0A1J1I9P7</accession>
<dbReference type="EMBL" id="CVRI01000042">
    <property type="protein sequence ID" value="CRK95694.1"/>
    <property type="molecule type" value="Genomic_DNA"/>
</dbReference>
<evidence type="ECO:0000313" key="2">
    <source>
        <dbReference type="Proteomes" id="UP000183832"/>
    </source>
</evidence>
<name>A0A1J1I9P7_9DIPT</name>
<protein>
    <submittedName>
        <fullName evidence="1">CLUMA_CG009152, isoform A</fullName>
    </submittedName>
</protein>
<reference evidence="1 2" key="1">
    <citation type="submission" date="2015-04" db="EMBL/GenBank/DDBJ databases">
        <authorList>
            <person name="Syromyatnikov M.Y."/>
            <person name="Popov V.N."/>
        </authorList>
    </citation>
    <scope>NUCLEOTIDE SEQUENCE [LARGE SCALE GENOMIC DNA]</scope>
</reference>
<dbReference type="Proteomes" id="UP000183832">
    <property type="component" value="Unassembled WGS sequence"/>
</dbReference>
<keyword evidence="2" id="KW-1185">Reference proteome</keyword>